<proteinExistence type="predicted"/>
<keyword evidence="3" id="KW-1185">Reference proteome</keyword>
<comment type="caution">
    <text evidence="2">The sequence shown here is derived from an EMBL/GenBank/DDBJ whole genome shotgun (WGS) entry which is preliminary data.</text>
</comment>
<name>A0A840ZPP7_9HYPH</name>
<organism evidence="2 3">
    <name type="scientific">Methylorubrum rhodinum</name>
    <dbReference type="NCBI Taxonomy" id="29428"/>
    <lineage>
        <taxon>Bacteria</taxon>
        <taxon>Pseudomonadati</taxon>
        <taxon>Pseudomonadota</taxon>
        <taxon>Alphaproteobacteria</taxon>
        <taxon>Hyphomicrobiales</taxon>
        <taxon>Methylobacteriaceae</taxon>
        <taxon>Methylorubrum</taxon>
    </lineage>
</organism>
<feature type="region of interest" description="Disordered" evidence="1">
    <location>
        <begin position="81"/>
        <end position="103"/>
    </location>
</feature>
<evidence type="ECO:0000256" key="1">
    <source>
        <dbReference type="SAM" id="MobiDB-lite"/>
    </source>
</evidence>
<dbReference type="EMBL" id="JACHOP010000034">
    <property type="protein sequence ID" value="MBB5760089.1"/>
    <property type="molecule type" value="Genomic_DNA"/>
</dbReference>
<gene>
    <name evidence="2" type="ORF">HNR00_004832</name>
</gene>
<evidence type="ECO:0000313" key="2">
    <source>
        <dbReference type="EMBL" id="MBB5760089.1"/>
    </source>
</evidence>
<dbReference type="AlphaFoldDB" id="A0A840ZPP7"/>
<protein>
    <submittedName>
        <fullName evidence="2">Uncharacterized protein</fullName>
    </submittedName>
</protein>
<sequence>MSIKRGGTDVVVAILSWALAAGQEVETIQFATTTGTKALNPTGKEFGQTLRESADNNVPDGRGGADTYGVDSARDVAVEARALGPTPSSRASRARSMRVRCGP</sequence>
<dbReference type="Proteomes" id="UP000583454">
    <property type="component" value="Unassembled WGS sequence"/>
</dbReference>
<reference evidence="2 3" key="1">
    <citation type="submission" date="2020-08" db="EMBL/GenBank/DDBJ databases">
        <title>Genomic Encyclopedia of Type Strains, Phase IV (KMG-IV): sequencing the most valuable type-strain genomes for metagenomic binning, comparative biology and taxonomic classification.</title>
        <authorList>
            <person name="Goeker M."/>
        </authorList>
    </citation>
    <scope>NUCLEOTIDE SEQUENCE [LARGE SCALE GENOMIC DNA]</scope>
    <source>
        <strain evidence="2 3">DSM 2163</strain>
    </source>
</reference>
<evidence type="ECO:0000313" key="3">
    <source>
        <dbReference type="Proteomes" id="UP000583454"/>
    </source>
</evidence>
<accession>A0A840ZPP7</accession>
<feature type="compositionally biased region" description="Basic residues" evidence="1">
    <location>
        <begin position="92"/>
        <end position="103"/>
    </location>
</feature>
<dbReference type="RefSeq" id="WP_183573730.1">
    <property type="nucleotide sequence ID" value="NZ_JACHOP010000034.1"/>
</dbReference>